<dbReference type="GO" id="GO:0008831">
    <property type="term" value="F:dTDP-4-dehydrorhamnose reductase activity"/>
    <property type="evidence" value="ECO:0007669"/>
    <property type="project" value="UniProtKB-EC"/>
</dbReference>
<comment type="catalytic activity">
    <reaction evidence="5 6">
        <text>dTDP-beta-L-rhamnose + NADP(+) = dTDP-4-dehydro-beta-L-rhamnose + NADPH + H(+)</text>
        <dbReference type="Rhea" id="RHEA:21796"/>
        <dbReference type="ChEBI" id="CHEBI:15378"/>
        <dbReference type="ChEBI" id="CHEBI:57510"/>
        <dbReference type="ChEBI" id="CHEBI:57783"/>
        <dbReference type="ChEBI" id="CHEBI:58349"/>
        <dbReference type="ChEBI" id="CHEBI:62830"/>
        <dbReference type="EC" id="1.1.1.133"/>
    </reaction>
</comment>
<protein>
    <recommendedName>
        <fullName evidence="4 6">dTDP-4-dehydrorhamnose reductase</fullName>
        <ecNumber evidence="3 6">1.1.1.133</ecNumber>
    </recommendedName>
</protein>
<evidence type="ECO:0000256" key="3">
    <source>
        <dbReference type="ARBA" id="ARBA00012929"/>
    </source>
</evidence>
<dbReference type="PANTHER" id="PTHR10491:SF4">
    <property type="entry name" value="METHIONINE ADENOSYLTRANSFERASE 2 SUBUNIT BETA"/>
    <property type="match status" value="1"/>
</dbReference>
<dbReference type="Pfam" id="PF04321">
    <property type="entry name" value="RmlD_sub_bind"/>
    <property type="match status" value="1"/>
</dbReference>
<comment type="cofactor">
    <cofactor evidence="6">
        <name>Mg(2+)</name>
        <dbReference type="ChEBI" id="CHEBI:18420"/>
    </cofactor>
    <text evidence="6">Binds 1 Mg(2+) ion per monomer.</text>
</comment>
<comment type="pathway">
    <text evidence="1 6">Carbohydrate biosynthesis; dTDP-L-rhamnose biosynthesis.</text>
</comment>
<dbReference type="RefSeq" id="WP_152158565.1">
    <property type="nucleotide sequence ID" value="NZ_WEHX01000049.1"/>
</dbReference>
<keyword evidence="6" id="KW-0521">NADP</keyword>
<comment type="similarity">
    <text evidence="2 6">Belongs to the dTDP-4-dehydrorhamnose reductase family.</text>
</comment>
<dbReference type="Gene3D" id="3.40.50.720">
    <property type="entry name" value="NAD(P)-binding Rossmann-like Domain"/>
    <property type="match status" value="1"/>
</dbReference>
<dbReference type="EC" id="1.1.1.133" evidence="3 6"/>
<gene>
    <name evidence="8" type="primary">rfbD</name>
    <name evidence="8" type="ORF">GBM95_07685</name>
</gene>
<dbReference type="Proteomes" id="UP000430564">
    <property type="component" value="Unassembled WGS sequence"/>
</dbReference>
<evidence type="ECO:0000313" key="9">
    <source>
        <dbReference type="Proteomes" id="UP000430564"/>
    </source>
</evidence>
<evidence type="ECO:0000256" key="1">
    <source>
        <dbReference type="ARBA" id="ARBA00004781"/>
    </source>
</evidence>
<evidence type="ECO:0000256" key="2">
    <source>
        <dbReference type="ARBA" id="ARBA00010944"/>
    </source>
</evidence>
<organism evidence="8 9">
    <name type="scientific">Sutterella seckii</name>
    <dbReference type="NCBI Taxonomy" id="1944635"/>
    <lineage>
        <taxon>Bacteria</taxon>
        <taxon>Pseudomonadati</taxon>
        <taxon>Pseudomonadota</taxon>
        <taxon>Betaproteobacteria</taxon>
        <taxon>Burkholderiales</taxon>
        <taxon>Sutterellaceae</taxon>
        <taxon>Sutterella</taxon>
    </lineage>
</organism>
<comment type="function">
    <text evidence="6">Catalyzes the reduction of dTDP-6-deoxy-L-lyxo-4-hexulose to yield dTDP-L-rhamnose.</text>
</comment>
<comment type="caution">
    <text evidence="8">The sequence shown here is derived from an EMBL/GenBank/DDBJ whole genome shotgun (WGS) entry which is preliminary data.</text>
</comment>
<dbReference type="InterPro" id="IPR036291">
    <property type="entry name" value="NAD(P)-bd_dom_sf"/>
</dbReference>
<evidence type="ECO:0000256" key="4">
    <source>
        <dbReference type="ARBA" id="ARBA00017099"/>
    </source>
</evidence>
<dbReference type="InterPro" id="IPR029903">
    <property type="entry name" value="RmlD-like-bd"/>
</dbReference>
<evidence type="ECO:0000259" key="7">
    <source>
        <dbReference type="Pfam" id="PF04321"/>
    </source>
</evidence>
<evidence type="ECO:0000256" key="5">
    <source>
        <dbReference type="ARBA" id="ARBA00048200"/>
    </source>
</evidence>
<dbReference type="PANTHER" id="PTHR10491">
    <property type="entry name" value="DTDP-4-DEHYDRORHAMNOSE REDUCTASE"/>
    <property type="match status" value="1"/>
</dbReference>
<feature type="domain" description="RmlD-like substrate binding" evidence="7">
    <location>
        <begin position="2"/>
        <end position="277"/>
    </location>
</feature>
<dbReference type="SUPFAM" id="SSF51735">
    <property type="entry name" value="NAD(P)-binding Rossmann-fold domains"/>
    <property type="match status" value="1"/>
</dbReference>
<evidence type="ECO:0000256" key="6">
    <source>
        <dbReference type="RuleBase" id="RU364082"/>
    </source>
</evidence>
<dbReference type="NCBIfam" id="TIGR01214">
    <property type="entry name" value="rmlD"/>
    <property type="match status" value="1"/>
</dbReference>
<dbReference type="Gene3D" id="3.90.25.10">
    <property type="entry name" value="UDP-galactose 4-epimerase, domain 1"/>
    <property type="match status" value="1"/>
</dbReference>
<proteinExistence type="inferred from homology"/>
<dbReference type="AlphaFoldDB" id="A0A6I1EPC0"/>
<dbReference type="EMBL" id="WEHX01000049">
    <property type="protein sequence ID" value="KAB7658071.1"/>
    <property type="molecule type" value="Genomic_DNA"/>
</dbReference>
<keyword evidence="6 8" id="KW-0560">Oxidoreductase</keyword>
<dbReference type="UniPathway" id="UPA00124"/>
<reference evidence="8 9" key="1">
    <citation type="submission" date="2019-10" db="EMBL/GenBank/DDBJ databases">
        <title>Genome diversity of Sutterella seckii.</title>
        <authorList>
            <person name="Chaplin A.V."/>
            <person name="Sokolova S.R."/>
            <person name="Mosin K.A."/>
            <person name="Ivanova E.L."/>
            <person name="Kochetkova T.O."/>
            <person name="Goltsov A.Y."/>
            <person name="Trofimov D.Y."/>
            <person name="Efimov B.A."/>
        </authorList>
    </citation>
    <scope>NUCLEOTIDE SEQUENCE [LARGE SCALE GENOMIC DNA]</scope>
    <source>
        <strain evidence="8 9">ASD393</strain>
    </source>
</reference>
<evidence type="ECO:0000313" key="8">
    <source>
        <dbReference type="EMBL" id="KAB7658071.1"/>
    </source>
</evidence>
<sequence>MLLITGAGGQLGWAARERCRTLGIEFASADRSELDITDKASAAKYVKERGIDCILNCAAYTAVDAAEDNIGDAYAVNAYAPHCLASLGVPLIHVSTDYVFDGRASTPYETDSATNPLSVYGLSKRAGETALLESGASGLIVRTAWVYSARPAAKNFLNTMKRLASSRDEVRVVNDQKGAPTLADDLADALLRLYMKGAHRERMRVLHFTNAGECSWFDFASAIIARMNPSCRVTPIKTADYPTKAVRPAYSVLSLRSLADYGIEPRNWRDALESTYQD</sequence>
<dbReference type="CDD" id="cd05254">
    <property type="entry name" value="dTDP_HR_like_SDR_e"/>
    <property type="match status" value="1"/>
</dbReference>
<dbReference type="OrthoDB" id="9803892at2"/>
<dbReference type="GO" id="GO:0019305">
    <property type="term" value="P:dTDP-rhamnose biosynthetic process"/>
    <property type="evidence" value="ECO:0007669"/>
    <property type="project" value="UniProtKB-UniPathway"/>
</dbReference>
<dbReference type="InterPro" id="IPR005913">
    <property type="entry name" value="dTDP_dehydrorham_reduct"/>
</dbReference>
<name>A0A6I1EPC0_9BURK</name>
<accession>A0A6I1EPC0</accession>